<evidence type="ECO:0000256" key="4">
    <source>
        <dbReference type="ARBA" id="ARBA00022559"/>
    </source>
</evidence>
<evidence type="ECO:0000256" key="7">
    <source>
        <dbReference type="ARBA" id="ARBA00031688"/>
    </source>
</evidence>
<dbReference type="EMBL" id="JAAARO010000006">
    <property type="protein sequence ID" value="KAF5747121.1"/>
    <property type="molecule type" value="Genomic_DNA"/>
</dbReference>
<organism evidence="10 11">
    <name type="scientific">Tripterygium wilfordii</name>
    <name type="common">Thunder God vine</name>
    <dbReference type="NCBI Taxonomy" id="458696"/>
    <lineage>
        <taxon>Eukaryota</taxon>
        <taxon>Viridiplantae</taxon>
        <taxon>Streptophyta</taxon>
        <taxon>Embryophyta</taxon>
        <taxon>Tracheophyta</taxon>
        <taxon>Spermatophyta</taxon>
        <taxon>Magnoliopsida</taxon>
        <taxon>eudicotyledons</taxon>
        <taxon>Gunneridae</taxon>
        <taxon>Pentapetalae</taxon>
        <taxon>rosids</taxon>
        <taxon>fabids</taxon>
        <taxon>Celastrales</taxon>
        <taxon>Celastraceae</taxon>
        <taxon>Tripterygium</taxon>
    </lineage>
</organism>
<dbReference type="Pfam" id="PF08534">
    <property type="entry name" value="Redoxin"/>
    <property type="match status" value="1"/>
</dbReference>
<dbReference type="AlphaFoldDB" id="A0A7J7DLA8"/>
<dbReference type="InterPro" id="IPR036249">
    <property type="entry name" value="Thioredoxin-like_sf"/>
</dbReference>
<evidence type="ECO:0000256" key="8">
    <source>
        <dbReference type="PIRSR" id="PIRSR637944-1"/>
    </source>
</evidence>
<dbReference type="PANTHER" id="PTHR10430">
    <property type="entry name" value="PEROXIREDOXIN"/>
    <property type="match status" value="1"/>
</dbReference>
<dbReference type="GO" id="GO:0005737">
    <property type="term" value="C:cytoplasm"/>
    <property type="evidence" value="ECO:0007669"/>
    <property type="project" value="TreeGrafter"/>
</dbReference>
<keyword evidence="11" id="KW-1185">Reference proteome</keyword>
<evidence type="ECO:0000313" key="10">
    <source>
        <dbReference type="EMBL" id="KAF5747121.1"/>
    </source>
</evidence>
<feature type="active site" description="Cysteine sulfenic acid (-SOH) intermediate" evidence="8">
    <location>
        <position position="137"/>
    </location>
</feature>
<dbReference type="GO" id="GO:0034599">
    <property type="term" value="P:cellular response to oxidative stress"/>
    <property type="evidence" value="ECO:0007669"/>
    <property type="project" value="InterPro"/>
</dbReference>
<sequence>MASSVNNIAATFATVTGSSSSTISASSSVSTSSLTSFPLSIPQRPLSVSWNPHTSLPKSHTPSLINLYGPPGPRRSFNSISTVKSKPIAVPVGYKLPDVTLSYLAQNGAVQFVSLRRLCKGKRVVLVGVSAAFSPSCTRFVKRVESEKSRAVDLLACVAFNDVFVMKAWGENLAVGEKVMMLSDGGGELCGALGMTVDAGATACFGLGVRPRRFCLSAVNGVVTSINFDDDVEDDALPSIKSTV</sequence>
<keyword evidence="6" id="KW-0560">Oxidoreductase</keyword>
<dbReference type="InterPro" id="IPR013740">
    <property type="entry name" value="Redoxin"/>
</dbReference>
<dbReference type="GO" id="GO:0042744">
    <property type="term" value="P:hydrogen peroxide catabolic process"/>
    <property type="evidence" value="ECO:0007669"/>
    <property type="project" value="TreeGrafter"/>
</dbReference>
<evidence type="ECO:0000256" key="2">
    <source>
        <dbReference type="ARBA" id="ARBA00010505"/>
    </source>
</evidence>
<dbReference type="Proteomes" id="UP000593562">
    <property type="component" value="Unassembled WGS sequence"/>
</dbReference>
<dbReference type="InParanoid" id="A0A7J7DLA8"/>
<feature type="domain" description="Redoxin" evidence="9">
    <location>
        <begin position="92"/>
        <end position="232"/>
    </location>
</feature>
<dbReference type="EC" id="1.11.1.25" evidence="3"/>
<comment type="caution">
    <text evidence="10">The sequence shown here is derived from an EMBL/GenBank/DDBJ whole genome shotgun (WGS) entry which is preliminary data.</text>
</comment>
<evidence type="ECO:0000256" key="6">
    <source>
        <dbReference type="ARBA" id="ARBA00023002"/>
    </source>
</evidence>
<evidence type="ECO:0000256" key="3">
    <source>
        <dbReference type="ARBA" id="ARBA00013016"/>
    </source>
</evidence>
<dbReference type="InterPro" id="IPR037944">
    <property type="entry name" value="PRX5-like"/>
</dbReference>
<comment type="catalytic activity">
    <reaction evidence="1">
        <text>[glutaredoxin]-dithiol + a hydroperoxide = [glutaredoxin]-disulfide + an alcohol + H2O</text>
        <dbReference type="Rhea" id="RHEA:62624"/>
        <dbReference type="Rhea" id="RHEA-COMP:10729"/>
        <dbReference type="Rhea" id="RHEA-COMP:10730"/>
        <dbReference type="ChEBI" id="CHEBI:15377"/>
        <dbReference type="ChEBI" id="CHEBI:29950"/>
        <dbReference type="ChEBI" id="CHEBI:30879"/>
        <dbReference type="ChEBI" id="CHEBI:35924"/>
        <dbReference type="ChEBI" id="CHEBI:50058"/>
        <dbReference type="EC" id="1.11.1.25"/>
    </reaction>
</comment>
<keyword evidence="4" id="KW-0575">Peroxidase</keyword>
<evidence type="ECO:0000313" key="11">
    <source>
        <dbReference type="Proteomes" id="UP000593562"/>
    </source>
</evidence>
<dbReference type="Gene3D" id="3.40.30.10">
    <property type="entry name" value="Glutaredoxin"/>
    <property type="match status" value="1"/>
</dbReference>
<dbReference type="SUPFAM" id="SSF52833">
    <property type="entry name" value="Thioredoxin-like"/>
    <property type="match status" value="1"/>
</dbReference>
<evidence type="ECO:0000256" key="5">
    <source>
        <dbReference type="ARBA" id="ARBA00022862"/>
    </source>
</evidence>
<dbReference type="GO" id="GO:0045454">
    <property type="term" value="P:cell redox homeostasis"/>
    <property type="evidence" value="ECO:0007669"/>
    <property type="project" value="TreeGrafter"/>
</dbReference>
<dbReference type="PANTHER" id="PTHR10430:SF35">
    <property type="entry name" value="GLUTAREDOXIN-DEPENDENT PEROXIREDOXIN"/>
    <property type="match status" value="1"/>
</dbReference>
<name>A0A7J7DLA8_TRIWF</name>
<keyword evidence="5" id="KW-0049">Antioxidant</keyword>
<reference evidence="10 11" key="1">
    <citation type="journal article" date="2020" name="Nat. Commun.">
        <title>Genome of Tripterygium wilfordii and identification of cytochrome P450 involved in triptolide biosynthesis.</title>
        <authorList>
            <person name="Tu L."/>
            <person name="Su P."/>
            <person name="Zhang Z."/>
            <person name="Gao L."/>
            <person name="Wang J."/>
            <person name="Hu T."/>
            <person name="Zhou J."/>
            <person name="Zhang Y."/>
            <person name="Zhao Y."/>
            <person name="Liu Y."/>
            <person name="Song Y."/>
            <person name="Tong Y."/>
            <person name="Lu Y."/>
            <person name="Yang J."/>
            <person name="Xu C."/>
            <person name="Jia M."/>
            <person name="Peters R.J."/>
            <person name="Huang L."/>
            <person name="Gao W."/>
        </authorList>
    </citation>
    <scope>NUCLEOTIDE SEQUENCE [LARGE SCALE GENOMIC DNA]</scope>
    <source>
        <strain evidence="11">cv. XIE 37</strain>
        <tissue evidence="10">Leaf</tissue>
    </source>
</reference>
<proteinExistence type="inferred from homology"/>
<dbReference type="GO" id="GO:0008379">
    <property type="term" value="F:thioredoxin peroxidase activity"/>
    <property type="evidence" value="ECO:0007669"/>
    <property type="project" value="InterPro"/>
</dbReference>
<accession>A0A7J7DLA8</accession>
<evidence type="ECO:0000256" key="1">
    <source>
        <dbReference type="ARBA" id="ARBA00001711"/>
    </source>
</evidence>
<protein>
    <recommendedName>
        <fullName evidence="3">glutaredoxin-dependent peroxiredoxin</fullName>
        <ecNumber evidence="3">1.11.1.25</ecNumber>
    </recommendedName>
    <alternativeName>
        <fullName evidence="7">Glutaredoxin-dependent peroxiredoxin</fullName>
    </alternativeName>
</protein>
<comment type="similarity">
    <text evidence="2">Belongs to the peroxiredoxin family. Prx5 subfamily.</text>
</comment>
<evidence type="ECO:0000259" key="9">
    <source>
        <dbReference type="Pfam" id="PF08534"/>
    </source>
</evidence>
<gene>
    <name evidence="10" type="ORF">HS088_TW06G01302</name>
</gene>